<accession>A0A5Q0UGN2</accession>
<reference evidence="3" key="1">
    <citation type="submission" date="2019-05" db="EMBL/GenBank/DDBJ databases">
        <title>Candidatus Nanohalobium constans, a novel model system to study the DPANN nano-sized archaea: genomic and physiological characterization of a nanoarchaeon co-cultured with its chitinotrophic host.</title>
        <authorList>
            <person name="La Cono V."/>
            <person name="Arcadi E."/>
            <person name="Crisafi F."/>
            <person name="Denaro R."/>
            <person name="La Spada G."/>
            <person name="Messina E."/>
            <person name="Smedile F."/>
            <person name="Toshchakov S.V."/>
            <person name="Shevchenko M.A."/>
            <person name="Golyshin P.N."/>
            <person name="Golyshina O.V."/>
            <person name="Ferrer M."/>
            <person name="Rohde M."/>
            <person name="Mushegian A."/>
            <person name="Sorokin D.Y."/>
            <person name="Giuliano L."/>
            <person name="Yakimov M.M."/>
        </authorList>
    </citation>
    <scope>NUCLEOTIDE SEQUENCE [LARGE SCALE GENOMIC DNA]</scope>
    <source>
        <strain evidence="3">LC1Nh</strain>
    </source>
</reference>
<dbReference type="Proteomes" id="UP000377803">
    <property type="component" value="Chromosome"/>
</dbReference>
<keyword evidence="1" id="KW-0175">Coiled coil</keyword>
<evidence type="ECO:0000313" key="3">
    <source>
        <dbReference type="Proteomes" id="UP000377803"/>
    </source>
</evidence>
<dbReference type="AlphaFoldDB" id="A0A5Q0UGN2"/>
<keyword evidence="3" id="KW-1185">Reference proteome</keyword>
<feature type="coiled-coil region" evidence="1">
    <location>
        <begin position="45"/>
        <end position="72"/>
    </location>
</feature>
<sequence length="425" mass="47519">MPNDNDDVNNIIGEKAVIEAFDTNRWTVEITENLFDLFEDSRFIDDETRERVKTLHEQKENAKEELWDEEDRSYRVEHILNMDEDKQEDYARALQSNTQEAVRYAADFFDSVGMYQNVVADIGDVVSNEVAAAFENYEGGPVNIDPDYSTFARHLEQNIDYDRLDADIDTNELAALVAAELGVPGVDESRIAAEMDVDEEIVASYLDEEEIAEHITVDTRFNGTVNVGQNTLEAAIEGADIDFGSDVEYDRIQRMLDESLEVEVVDVDNTDYDRIENIVAEHVGDREDTYGKGFANILDGEKTRRGYLRDGAKIGVFGLSGLAALFSGLDYMNSDTDDRDNGGSGTGTQPDFVYGETYEGQDFVDSCLSDSQAGRIEETLGDPENFNYEIVQSSESESGEVINIYDGGTKEGQLYDEGVRCEVGQ</sequence>
<evidence type="ECO:0000313" key="2">
    <source>
        <dbReference type="EMBL" id="QGA80802.1"/>
    </source>
</evidence>
<name>A0A5Q0UGN2_9ARCH</name>
<dbReference type="KEGG" id="ncon:LC1Nh_0920"/>
<gene>
    <name evidence="2" type="ORF">LC1Nh_0920</name>
</gene>
<evidence type="ECO:0000256" key="1">
    <source>
        <dbReference type="SAM" id="Coils"/>
    </source>
</evidence>
<dbReference type="EMBL" id="CP040089">
    <property type="protein sequence ID" value="QGA80802.1"/>
    <property type="molecule type" value="Genomic_DNA"/>
</dbReference>
<dbReference type="GeneID" id="42365311"/>
<protein>
    <submittedName>
        <fullName evidence="2">Uncharacterized protein</fullName>
    </submittedName>
</protein>
<proteinExistence type="predicted"/>
<dbReference type="RefSeq" id="WP_153550544.1">
    <property type="nucleotide sequence ID" value="NZ_CP040089.1"/>
</dbReference>
<organism evidence="2 3">
    <name type="scientific">Candidatus Nanohalobium constans</name>
    <dbReference type="NCBI Taxonomy" id="2565781"/>
    <lineage>
        <taxon>Archaea</taxon>
        <taxon>Candidatus Nanohalarchaeota</taxon>
        <taxon>Candidatus Nanohalobia</taxon>
        <taxon>Candidatus Nanohalobiales</taxon>
        <taxon>Candidatus Nanohalobiaceae</taxon>
        <taxon>Candidatus Nanohalobium</taxon>
    </lineage>
</organism>